<gene>
    <name evidence="1" type="ORF">C7374_105176</name>
</gene>
<reference evidence="1 2" key="1">
    <citation type="submission" date="2018-06" db="EMBL/GenBank/DDBJ databases">
        <title>Genomic Encyclopedia of Type Strains, Phase IV (KMG-IV): sequencing the most valuable type-strain genomes for metagenomic binning, comparative biology and taxonomic classification.</title>
        <authorList>
            <person name="Goeker M."/>
        </authorList>
    </citation>
    <scope>NUCLEOTIDE SEQUENCE [LARGE SCALE GENOMIC DNA]</scope>
    <source>
        <strain evidence="1 2">DSM 26720</strain>
    </source>
</reference>
<evidence type="ECO:0000313" key="2">
    <source>
        <dbReference type="Proteomes" id="UP000249453"/>
    </source>
</evidence>
<proteinExistence type="predicted"/>
<accession>A0A364JVI0</accession>
<sequence>MRNFVAVQFSNLQSGAVRTGNGCRWQGWGFPVCNLEHGRSLLTVIRFILSGFRGFASVLQNSPDRVPDMLQSQSPAFVSFQIVPYVLKRSEGVTHELGTFIHERGFFSQGEPAHV</sequence>
<dbReference type="AlphaFoldDB" id="A0A364JVI0"/>
<dbReference type="Proteomes" id="UP000249453">
    <property type="component" value="Unassembled WGS sequence"/>
</dbReference>
<protein>
    <submittedName>
        <fullName evidence="1">Uncharacterized protein</fullName>
    </submittedName>
</protein>
<dbReference type="EMBL" id="QLMK01000005">
    <property type="protein sequence ID" value="RAK29125.1"/>
    <property type="molecule type" value="Genomic_DNA"/>
</dbReference>
<keyword evidence="2" id="KW-1185">Reference proteome</keyword>
<organism evidence="1 2">
    <name type="scientific">Falsochrobactrum ovis</name>
    <dbReference type="NCBI Taxonomy" id="1293442"/>
    <lineage>
        <taxon>Bacteria</taxon>
        <taxon>Pseudomonadati</taxon>
        <taxon>Pseudomonadota</taxon>
        <taxon>Alphaproteobacteria</taxon>
        <taxon>Hyphomicrobiales</taxon>
        <taxon>Brucellaceae</taxon>
        <taxon>Falsochrobactrum</taxon>
    </lineage>
</organism>
<comment type="caution">
    <text evidence="1">The sequence shown here is derived from an EMBL/GenBank/DDBJ whole genome shotgun (WGS) entry which is preliminary data.</text>
</comment>
<evidence type="ECO:0000313" key="1">
    <source>
        <dbReference type="EMBL" id="RAK29125.1"/>
    </source>
</evidence>
<name>A0A364JVI0_9HYPH</name>